<dbReference type="EMBL" id="CAJVCH010004713">
    <property type="protein sequence ID" value="CAG7654617.1"/>
    <property type="molecule type" value="Genomic_DNA"/>
</dbReference>
<proteinExistence type="predicted"/>
<sequence>MVSDGRYGKVDPMTGQWDGMIGEVIRG</sequence>
<feature type="non-terminal residue" evidence="1">
    <location>
        <position position="27"/>
    </location>
</feature>
<organism evidence="1 2">
    <name type="scientific">Allacma fusca</name>
    <dbReference type="NCBI Taxonomy" id="39272"/>
    <lineage>
        <taxon>Eukaryota</taxon>
        <taxon>Metazoa</taxon>
        <taxon>Ecdysozoa</taxon>
        <taxon>Arthropoda</taxon>
        <taxon>Hexapoda</taxon>
        <taxon>Collembola</taxon>
        <taxon>Symphypleona</taxon>
        <taxon>Sminthuridae</taxon>
        <taxon>Allacma</taxon>
    </lineage>
</organism>
<keyword evidence="2" id="KW-1185">Reference proteome</keyword>
<protein>
    <recommendedName>
        <fullName evidence="3">Ionotropic glutamate receptor L-glutamate and glycine-binding domain-containing protein</fullName>
    </recommendedName>
</protein>
<evidence type="ECO:0000313" key="2">
    <source>
        <dbReference type="Proteomes" id="UP000708208"/>
    </source>
</evidence>
<dbReference type="AlphaFoldDB" id="A0A8J2J5G9"/>
<reference evidence="1" key="1">
    <citation type="submission" date="2021-06" db="EMBL/GenBank/DDBJ databases">
        <authorList>
            <person name="Hodson N. C."/>
            <person name="Mongue J. A."/>
            <person name="Jaron S. K."/>
        </authorList>
    </citation>
    <scope>NUCLEOTIDE SEQUENCE</scope>
</reference>
<dbReference type="Proteomes" id="UP000708208">
    <property type="component" value="Unassembled WGS sequence"/>
</dbReference>
<gene>
    <name evidence="1" type="ORF">AFUS01_LOCUS884</name>
</gene>
<comment type="caution">
    <text evidence="1">The sequence shown here is derived from an EMBL/GenBank/DDBJ whole genome shotgun (WGS) entry which is preliminary data.</text>
</comment>
<evidence type="ECO:0008006" key="3">
    <source>
        <dbReference type="Google" id="ProtNLM"/>
    </source>
</evidence>
<evidence type="ECO:0000313" key="1">
    <source>
        <dbReference type="EMBL" id="CAG7654617.1"/>
    </source>
</evidence>
<accession>A0A8J2J5G9</accession>
<name>A0A8J2J5G9_9HEXA</name>